<comment type="caution">
    <text evidence="1">The sequence shown here is derived from an EMBL/GenBank/DDBJ whole genome shotgun (WGS) entry which is preliminary data.</text>
</comment>
<evidence type="ECO:0000313" key="2">
    <source>
        <dbReference type="Proteomes" id="UP001465331"/>
    </source>
</evidence>
<organism evidence="1 2">
    <name type="scientific">Sinimarinibacterium thermocellulolyticum</name>
    <dbReference type="NCBI Taxonomy" id="3170016"/>
    <lineage>
        <taxon>Bacteria</taxon>
        <taxon>Pseudomonadati</taxon>
        <taxon>Pseudomonadota</taxon>
        <taxon>Gammaproteobacteria</taxon>
        <taxon>Nevskiales</taxon>
        <taxon>Nevskiaceae</taxon>
        <taxon>Sinimarinibacterium</taxon>
    </lineage>
</organism>
<keyword evidence="2" id="KW-1185">Reference proteome</keyword>
<protein>
    <recommendedName>
        <fullName evidence="3">Cytochrome c domain-containing protein</fullName>
    </recommendedName>
</protein>
<dbReference type="Pfam" id="PF21419">
    <property type="entry name" value="RoxA-like_Cyt-c"/>
    <property type="match status" value="1"/>
</dbReference>
<dbReference type="Gene3D" id="1.10.760.10">
    <property type="entry name" value="Cytochrome c-like domain"/>
    <property type="match status" value="1"/>
</dbReference>
<dbReference type="Proteomes" id="UP001465331">
    <property type="component" value="Unassembled WGS sequence"/>
</dbReference>
<accession>A0ABV2ADS4</accession>
<gene>
    <name evidence="1" type="ORF">ABSH63_15475</name>
</gene>
<reference evidence="1 2" key="1">
    <citation type="submission" date="2024-06" db="EMBL/GenBank/DDBJ databases">
        <authorList>
            <person name="Li Z."/>
            <person name="Jiang Y."/>
        </authorList>
    </citation>
    <scope>NUCLEOTIDE SEQUENCE [LARGE SCALE GENOMIC DNA]</scope>
    <source>
        <strain evidence="1 2">HSW-8</strain>
    </source>
</reference>
<dbReference type="PANTHER" id="PTHR30600">
    <property type="entry name" value="CYTOCHROME C PEROXIDASE-RELATED"/>
    <property type="match status" value="1"/>
</dbReference>
<dbReference type="PANTHER" id="PTHR30600:SF9">
    <property type="entry name" value="BLR7738 PROTEIN"/>
    <property type="match status" value="1"/>
</dbReference>
<name>A0ABV2ADS4_9GAMM</name>
<dbReference type="EMBL" id="JBEPIJ010000033">
    <property type="protein sequence ID" value="MES0875398.1"/>
    <property type="molecule type" value="Genomic_DNA"/>
</dbReference>
<sequence length="256" mass="28096">SCASCHGAYSPRYINDPNFLADPTLEGVASYVVPLSVIRTDPARANTDNEGVSQALSRTDIGYPETHGAGPQLDCGMQTRAATRGEREHGYLAPPLYGVWATAPYLHNGSVPDVWSLLKPEDRPALWRRVSTPPRPDQAGQVIMGFDTDIHRAYDGEKLGWKYDELACGDGTIPALQCAGDNPGLTQPLIDLLYGNILAAWNLGNAVSLLQLTTEQIEDRKIYNTHLFSQGNEGHDFTAVLTDQERRALIEYMKTL</sequence>
<dbReference type="SUPFAM" id="SSF46626">
    <property type="entry name" value="Cytochrome c"/>
    <property type="match status" value="1"/>
</dbReference>
<dbReference type="InterPro" id="IPR051395">
    <property type="entry name" value="Cytochrome_c_Peroxidase/MauG"/>
</dbReference>
<dbReference type="InterPro" id="IPR036909">
    <property type="entry name" value="Cyt_c-like_dom_sf"/>
</dbReference>
<feature type="non-terminal residue" evidence="1">
    <location>
        <position position="1"/>
    </location>
</feature>
<evidence type="ECO:0008006" key="3">
    <source>
        <dbReference type="Google" id="ProtNLM"/>
    </source>
</evidence>
<evidence type="ECO:0000313" key="1">
    <source>
        <dbReference type="EMBL" id="MES0875398.1"/>
    </source>
</evidence>
<proteinExistence type="predicted"/>